<dbReference type="NCBIfam" id="TIGR03373">
    <property type="entry name" value="VI_minor_4"/>
    <property type="match status" value="1"/>
</dbReference>
<dbReference type="OrthoDB" id="9801841at2"/>
<evidence type="ECO:0000313" key="2">
    <source>
        <dbReference type="EMBL" id="AUH64932.1"/>
    </source>
</evidence>
<dbReference type="InterPro" id="IPR017748">
    <property type="entry name" value="TagF"/>
</dbReference>
<sequence>MAAPGIYGKHPGFGDFISADLPELADRELVPWMTGLLAETRKGLGEDWEPVWDVALPLRFWIGGAIWGGPHLKGVARPSRDRVGRRFPLIAVAETADAPPVQHPDQDFYQVTEAALAGEVTSASALREQLAAHLGDATGAVDVAPAATFWAANPALDVADLLGQIEATDRQRAAAARSYWWTGATEGRASAVLACDGLPRAGELAWLLAGVPAEARVGTETPLQIPPAEPRLMANSEDRNAGRQ</sequence>
<dbReference type="Pfam" id="PF09867">
    <property type="entry name" value="TagF_N"/>
    <property type="match status" value="1"/>
</dbReference>
<organism evidence="2 3">
    <name type="scientific">Paracoccus zhejiangensis</name>
    <dbReference type="NCBI Taxonomy" id="1077935"/>
    <lineage>
        <taxon>Bacteria</taxon>
        <taxon>Pseudomonadati</taxon>
        <taxon>Pseudomonadota</taxon>
        <taxon>Alphaproteobacteria</taxon>
        <taxon>Rhodobacterales</taxon>
        <taxon>Paracoccaceae</taxon>
        <taxon>Paracoccus</taxon>
    </lineage>
</organism>
<dbReference type="RefSeq" id="WP_101752961.1">
    <property type="nucleotide sequence ID" value="NZ_CP025430.1"/>
</dbReference>
<dbReference type="KEGG" id="pzh:CX676_12735"/>
<name>A0A2H5F073_9RHOB</name>
<reference evidence="2 3" key="1">
    <citation type="journal article" date="2013" name="Antonie Van Leeuwenhoek">
        <title>Paracoccus zhejiangensis sp. nov., isolated from activated sludge in wastewater-treatment system.</title>
        <authorList>
            <person name="Wu Z.G."/>
            <person name="Zhang D.F."/>
            <person name="Liu Y.L."/>
            <person name="Wang F."/>
            <person name="Jiang X."/>
            <person name="Li C."/>
            <person name="Li S.P."/>
            <person name="Hong Q."/>
            <person name="Li W.J."/>
        </authorList>
    </citation>
    <scope>NUCLEOTIDE SEQUENCE [LARGE SCALE GENOMIC DNA]</scope>
    <source>
        <strain evidence="2 3">J6</strain>
    </source>
</reference>
<keyword evidence="3" id="KW-1185">Reference proteome</keyword>
<proteinExistence type="predicted"/>
<feature type="region of interest" description="Disordered" evidence="1">
    <location>
        <begin position="220"/>
        <end position="244"/>
    </location>
</feature>
<evidence type="ECO:0000313" key="3">
    <source>
        <dbReference type="Proteomes" id="UP000234530"/>
    </source>
</evidence>
<dbReference type="EMBL" id="CP025430">
    <property type="protein sequence ID" value="AUH64932.1"/>
    <property type="molecule type" value="Genomic_DNA"/>
</dbReference>
<accession>A0A2H5F073</accession>
<dbReference type="Gene3D" id="3.40.1730.10">
    <property type="entry name" value="pa0076 domain"/>
    <property type="match status" value="1"/>
</dbReference>
<dbReference type="InterPro" id="IPR038225">
    <property type="entry name" value="TagF_sf"/>
</dbReference>
<gene>
    <name evidence="2" type="ORF">CX676_12735</name>
</gene>
<evidence type="ECO:0000256" key="1">
    <source>
        <dbReference type="SAM" id="MobiDB-lite"/>
    </source>
</evidence>
<dbReference type="Proteomes" id="UP000234530">
    <property type="component" value="Chromosome"/>
</dbReference>
<dbReference type="AlphaFoldDB" id="A0A2H5F073"/>
<protein>
    <submittedName>
        <fullName evidence="2">Type VI secretion system-associated protein TagF</fullName>
    </submittedName>
</protein>